<feature type="compositionally biased region" description="Polar residues" evidence="1">
    <location>
        <begin position="1"/>
        <end position="13"/>
    </location>
</feature>
<organism evidence="3 4">
    <name type="scientific">Advenella kashmirensis</name>
    <dbReference type="NCBI Taxonomy" id="310575"/>
    <lineage>
        <taxon>Bacteria</taxon>
        <taxon>Pseudomonadati</taxon>
        <taxon>Pseudomonadota</taxon>
        <taxon>Betaproteobacteria</taxon>
        <taxon>Burkholderiales</taxon>
        <taxon>Alcaligenaceae</taxon>
    </lineage>
</organism>
<feature type="region of interest" description="Disordered" evidence="1">
    <location>
        <begin position="1"/>
        <end position="27"/>
    </location>
</feature>
<dbReference type="GO" id="GO:0016301">
    <property type="term" value="F:kinase activity"/>
    <property type="evidence" value="ECO:0007669"/>
    <property type="project" value="InterPro"/>
</dbReference>
<dbReference type="AlphaFoldDB" id="A0A356LD86"/>
<sequence>MIMTVPNSASQVPVDNDGVQADAAPAESTSADVSGRAFVFFTNASSGNQDTEVFLEKIAAAMQGREHHIVCVYPRDSHEQKQKEAVSLVKKHDAILVVAGGDGTISAMANHAIAEQFPMAIIPFGTFNMFARDHGLSLDTDTALRDLLTGRIQAVQTGEIGGMHFIVNATLGLYSQLLADREQWKNQFGRRRGIAIFAAFSSIMKYGRSYILQFNKGDGRQLVKTVSFMACNNNLQAQQAGVEYDEQMGDGYLYGIVLKPSSRKRMLLLALKLIFRQLDQDRQIISFPFESLDIDKKKGGRSIEVAMDGEVHRLQAPFTVKANKDLLRILMPASAAQQPSQE</sequence>
<accession>A0A356LD86</accession>
<proteinExistence type="predicted"/>
<dbReference type="PANTHER" id="PTHR12358:SF54">
    <property type="entry name" value="SPHINGOSINE KINASE RELATED PROTEIN"/>
    <property type="match status" value="1"/>
</dbReference>
<dbReference type="SUPFAM" id="SSF111331">
    <property type="entry name" value="NAD kinase/diacylglycerol kinase-like"/>
    <property type="match status" value="1"/>
</dbReference>
<name>A0A356LD86_9BURK</name>
<dbReference type="EMBL" id="DOEK01000005">
    <property type="protein sequence ID" value="HBP28475.1"/>
    <property type="molecule type" value="Genomic_DNA"/>
</dbReference>
<dbReference type="Proteomes" id="UP000264036">
    <property type="component" value="Unassembled WGS sequence"/>
</dbReference>
<evidence type="ECO:0000313" key="4">
    <source>
        <dbReference type="Proteomes" id="UP000264036"/>
    </source>
</evidence>
<protein>
    <recommendedName>
        <fullName evidence="2">DAGKc domain-containing protein</fullName>
    </recommendedName>
</protein>
<dbReference type="Pfam" id="PF00781">
    <property type="entry name" value="DAGK_cat"/>
    <property type="match status" value="1"/>
</dbReference>
<comment type="caution">
    <text evidence="3">The sequence shown here is derived from an EMBL/GenBank/DDBJ whole genome shotgun (WGS) entry which is preliminary data.</text>
</comment>
<dbReference type="InterPro" id="IPR001206">
    <property type="entry name" value="Diacylglycerol_kinase_cat_dom"/>
</dbReference>
<gene>
    <name evidence="3" type="ORF">DD666_03545</name>
</gene>
<evidence type="ECO:0000313" key="3">
    <source>
        <dbReference type="EMBL" id="HBP28475.1"/>
    </source>
</evidence>
<feature type="domain" description="DAGKc" evidence="2">
    <location>
        <begin position="32"/>
        <end position="164"/>
    </location>
</feature>
<dbReference type="Gene3D" id="3.40.50.10330">
    <property type="entry name" value="Probable inorganic polyphosphate/atp-NAD kinase, domain 1"/>
    <property type="match status" value="1"/>
</dbReference>
<dbReference type="SMART" id="SM00046">
    <property type="entry name" value="DAGKc"/>
    <property type="match status" value="1"/>
</dbReference>
<dbReference type="InterPro" id="IPR017438">
    <property type="entry name" value="ATP-NAD_kinase_N"/>
</dbReference>
<dbReference type="InterPro" id="IPR016064">
    <property type="entry name" value="NAD/diacylglycerol_kinase_sf"/>
</dbReference>
<reference evidence="3 4" key="1">
    <citation type="journal article" date="2018" name="Nat. Biotechnol.">
        <title>A standardized bacterial taxonomy based on genome phylogeny substantially revises the tree of life.</title>
        <authorList>
            <person name="Parks D.H."/>
            <person name="Chuvochina M."/>
            <person name="Waite D.W."/>
            <person name="Rinke C."/>
            <person name="Skarshewski A."/>
            <person name="Chaumeil P.A."/>
            <person name="Hugenholtz P."/>
        </authorList>
    </citation>
    <scope>NUCLEOTIDE SEQUENCE [LARGE SCALE GENOMIC DNA]</scope>
    <source>
        <strain evidence="3">UBA10707</strain>
    </source>
</reference>
<dbReference type="Gene3D" id="2.60.200.40">
    <property type="match status" value="1"/>
</dbReference>
<evidence type="ECO:0000256" key="1">
    <source>
        <dbReference type="SAM" id="MobiDB-lite"/>
    </source>
</evidence>
<dbReference type="PANTHER" id="PTHR12358">
    <property type="entry name" value="SPHINGOSINE KINASE"/>
    <property type="match status" value="1"/>
</dbReference>
<dbReference type="InterPro" id="IPR050187">
    <property type="entry name" value="Lipid_Phosphate_FormReg"/>
</dbReference>
<evidence type="ECO:0000259" key="2">
    <source>
        <dbReference type="PROSITE" id="PS50146"/>
    </source>
</evidence>
<dbReference type="PROSITE" id="PS50146">
    <property type="entry name" value="DAGK"/>
    <property type="match status" value="1"/>
</dbReference>